<dbReference type="Proteomes" id="UP000299102">
    <property type="component" value="Unassembled WGS sequence"/>
</dbReference>
<feature type="compositionally biased region" description="Basic residues" evidence="1">
    <location>
        <begin position="1"/>
        <end position="11"/>
    </location>
</feature>
<protein>
    <submittedName>
        <fullName evidence="2">Uncharacterized protein</fullName>
    </submittedName>
</protein>
<comment type="caution">
    <text evidence="2">The sequence shown here is derived from an EMBL/GenBank/DDBJ whole genome shotgun (WGS) entry which is preliminary data.</text>
</comment>
<evidence type="ECO:0000313" key="2">
    <source>
        <dbReference type="EMBL" id="GBP72081.1"/>
    </source>
</evidence>
<feature type="region of interest" description="Disordered" evidence="1">
    <location>
        <begin position="1"/>
        <end position="76"/>
    </location>
</feature>
<sequence>MIKHPQQRHQCRLTTSSLSLRAGAGGAGRRKKNKRRVKKAGAPPFHFPTEFATQTGPSRANVKDQFGTSARSERRS</sequence>
<organism evidence="2 3">
    <name type="scientific">Eumeta variegata</name>
    <name type="common">Bagworm moth</name>
    <name type="synonym">Eumeta japonica</name>
    <dbReference type="NCBI Taxonomy" id="151549"/>
    <lineage>
        <taxon>Eukaryota</taxon>
        <taxon>Metazoa</taxon>
        <taxon>Ecdysozoa</taxon>
        <taxon>Arthropoda</taxon>
        <taxon>Hexapoda</taxon>
        <taxon>Insecta</taxon>
        <taxon>Pterygota</taxon>
        <taxon>Neoptera</taxon>
        <taxon>Endopterygota</taxon>
        <taxon>Lepidoptera</taxon>
        <taxon>Glossata</taxon>
        <taxon>Ditrysia</taxon>
        <taxon>Tineoidea</taxon>
        <taxon>Psychidae</taxon>
        <taxon>Oiketicinae</taxon>
        <taxon>Eumeta</taxon>
    </lineage>
</organism>
<evidence type="ECO:0000256" key="1">
    <source>
        <dbReference type="SAM" id="MobiDB-lite"/>
    </source>
</evidence>
<reference evidence="2 3" key="1">
    <citation type="journal article" date="2019" name="Commun. Biol.">
        <title>The bagworm genome reveals a unique fibroin gene that provides high tensile strength.</title>
        <authorList>
            <person name="Kono N."/>
            <person name="Nakamura H."/>
            <person name="Ohtoshi R."/>
            <person name="Tomita M."/>
            <person name="Numata K."/>
            <person name="Arakawa K."/>
        </authorList>
    </citation>
    <scope>NUCLEOTIDE SEQUENCE [LARGE SCALE GENOMIC DNA]</scope>
</reference>
<name>A0A4C1Y753_EUMVA</name>
<evidence type="ECO:0000313" key="3">
    <source>
        <dbReference type="Proteomes" id="UP000299102"/>
    </source>
</evidence>
<proteinExistence type="predicted"/>
<keyword evidence="3" id="KW-1185">Reference proteome</keyword>
<accession>A0A4C1Y753</accession>
<dbReference type="EMBL" id="BGZK01001132">
    <property type="protein sequence ID" value="GBP72081.1"/>
    <property type="molecule type" value="Genomic_DNA"/>
</dbReference>
<gene>
    <name evidence="2" type="ORF">EVAR_49646_1</name>
</gene>
<feature type="compositionally biased region" description="Basic residues" evidence="1">
    <location>
        <begin position="28"/>
        <end position="39"/>
    </location>
</feature>
<dbReference type="AlphaFoldDB" id="A0A4C1Y753"/>